<reference evidence="2" key="1">
    <citation type="submission" date="2020-04" db="EMBL/GenBank/DDBJ databases">
        <authorList>
            <person name="Zhang T."/>
        </authorList>
    </citation>
    <scope>NUCLEOTIDE SEQUENCE</scope>
    <source>
        <strain evidence="2">HKST-UBA10</strain>
    </source>
</reference>
<evidence type="ECO:0000313" key="3">
    <source>
        <dbReference type="Proteomes" id="UP000782843"/>
    </source>
</evidence>
<sequence>LEVNVPKSGDIKIISIIHGKDDERYKLNYKIKHKHPNTYSNSVFKVVLEDQSQFDFEGLINIENGAENSNAYLKADVLMLSDEARAHVVPSLEIKENDIKASHGATITKINEDQIFYMMSRGLTRTKAKRLITEGFLKT</sequence>
<dbReference type="InterPro" id="IPR000825">
    <property type="entry name" value="SUF_FeS_clus_asmbl_SufBD_core"/>
</dbReference>
<dbReference type="InterPro" id="IPR055346">
    <property type="entry name" value="Fe-S_cluster_assembly_SufBD"/>
</dbReference>
<dbReference type="SUPFAM" id="SSF101960">
    <property type="entry name" value="Stabilizer of iron transporter SufD"/>
    <property type="match status" value="1"/>
</dbReference>
<dbReference type="EMBL" id="JAGQLG010000138">
    <property type="protein sequence ID" value="MCA9382453.1"/>
    <property type="molecule type" value="Genomic_DNA"/>
</dbReference>
<feature type="non-terminal residue" evidence="2">
    <location>
        <position position="1"/>
    </location>
</feature>
<protein>
    <submittedName>
        <fullName evidence="2">SufD family Fe-S cluster assembly protein</fullName>
    </submittedName>
</protein>
<dbReference type="Pfam" id="PF01458">
    <property type="entry name" value="SUFBD_core"/>
    <property type="match status" value="1"/>
</dbReference>
<dbReference type="AlphaFoldDB" id="A0A955RI99"/>
<comment type="caution">
    <text evidence="2">The sequence shown here is derived from an EMBL/GenBank/DDBJ whole genome shotgun (WGS) entry which is preliminary data.</text>
</comment>
<name>A0A955RI99_9BACT</name>
<organism evidence="2 3">
    <name type="scientific">Candidatus Dojkabacteria bacterium</name>
    <dbReference type="NCBI Taxonomy" id="2099670"/>
    <lineage>
        <taxon>Bacteria</taxon>
        <taxon>Candidatus Dojkabacteria</taxon>
    </lineage>
</organism>
<dbReference type="InterPro" id="IPR037284">
    <property type="entry name" value="SUF_FeS_clus_asmbl_SufBD_sf"/>
</dbReference>
<dbReference type="PANTHER" id="PTHR43575">
    <property type="entry name" value="PROTEIN ABCI7, CHLOROPLASTIC"/>
    <property type="match status" value="1"/>
</dbReference>
<dbReference type="GO" id="GO:0016226">
    <property type="term" value="P:iron-sulfur cluster assembly"/>
    <property type="evidence" value="ECO:0007669"/>
    <property type="project" value="InterPro"/>
</dbReference>
<feature type="domain" description="SUF system FeS cluster assembly SufBD core" evidence="1">
    <location>
        <begin position="9"/>
        <end position="136"/>
    </location>
</feature>
<dbReference type="Proteomes" id="UP000782843">
    <property type="component" value="Unassembled WGS sequence"/>
</dbReference>
<dbReference type="PANTHER" id="PTHR43575:SF1">
    <property type="entry name" value="PROTEIN ABCI7, CHLOROPLASTIC"/>
    <property type="match status" value="1"/>
</dbReference>
<evidence type="ECO:0000259" key="1">
    <source>
        <dbReference type="Pfam" id="PF01458"/>
    </source>
</evidence>
<reference evidence="2" key="2">
    <citation type="journal article" date="2021" name="Microbiome">
        <title>Successional dynamics and alternative stable states in a saline activated sludge microbial community over 9 years.</title>
        <authorList>
            <person name="Wang Y."/>
            <person name="Ye J."/>
            <person name="Ju F."/>
            <person name="Liu L."/>
            <person name="Boyd J.A."/>
            <person name="Deng Y."/>
            <person name="Parks D.H."/>
            <person name="Jiang X."/>
            <person name="Yin X."/>
            <person name="Woodcroft B.J."/>
            <person name="Tyson G.W."/>
            <person name="Hugenholtz P."/>
            <person name="Polz M.F."/>
            <person name="Zhang T."/>
        </authorList>
    </citation>
    <scope>NUCLEOTIDE SEQUENCE</scope>
    <source>
        <strain evidence="2">HKST-UBA10</strain>
    </source>
</reference>
<accession>A0A955RI99</accession>
<proteinExistence type="predicted"/>
<gene>
    <name evidence="2" type="ORF">KC660_03545</name>
</gene>
<evidence type="ECO:0000313" key="2">
    <source>
        <dbReference type="EMBL" id="MCA9382453.1"/>
    </source>
</evidence>